<reference evidence="8 9" key="1">
    <citation type="submission" date="2015-01" db="EMBL/GenBank/DDBJ databases">
        <title>The Genome Sequence of Capronia semiimmersa CBS27337.</title>
        <authorList>
            <consortium name="The Broad Institute Genomics Platform"/>
            <person name="Cuomo C."/>
            <person name="de Hoog S."/>
            <person name="Gorbushina A."/>
            <person name="Stielow B."/>
            <person name="Teixiera M."/>
            <person name="Abouelleil A."/>
            <person name="Chapman S.B."/>
            <person name="Priest M."/>
            <person name="Young S.K."/>
            <person name="Wortman J."/>
            <person name="Nusbaum C."/>
            <person name="Birren B."/>
        </authorList>
    </citation>
    <scope>NUCLEOTIDE SEQUENCE [LARGE SCALE GENOMIC DNA]</scope>
    <source>
        <strain evidence="8 9">CBS 27337</strain>
    </source>
</reference>
<dbReference type="AlphaFoldDB" id="A0A0D2FQL3"/>
<feature type="coiled-coil region" evidence="5">
    <location>
        <begin position="143"/>
        <end position="177"/>
    </location>
</feature>
<feature type="compositionally biased region" description="Basic and acidic residues" evidence="6">
    <location>
        <begin position="684"/>
        <end position="697"/>
    </location>
</feature>
<dbReference type="EMBL" id="KN846957">
    <property type="protein sequence ID" value="KIW70603.1"/>
    <property type="molecule type" value="Genomic_DNA"/>
</dbReference>
<dbReference type="HOGENOM" id="CLU_019096_1_0_1"/>
<keyword evidence="9" id="KW-1185">Reference proteome</keyword>
<proteinExistence type="predicted"/>
<feature type="domain" description="Ubiquitin-like" evidence="7">
    <location>
        <begin position="41"/>
        <end position="93"/>
    </location>
</feature>
<evidence type="ECO:0000259" key="7">
    <source>
        <dbReference type="Pfam" id="PF00240"/>
    </source>
</evidence>
<feature type="compositionally biased region" description="Pro residues" evidence="6">
    <location>
        <begin position="111"/>
        <end position="123"/>
    </location>
</feature>
<feature type="region of interest" description="Disordered" evidence="6">
    <location>
        <begin position="218"/>
        <end position="322"/>
    </location>
</feature>
<evidence type="ECO:0000256" key="3">
    <source>
        <dbReference type="ARBA" id="ARBA00022989"/>
    </source>
</evidence>
<keyword evidence="5" id="KW-0175">Coiled coil</keyword>
<dbReference type="STRING" id="5601.A0A0D2FQL3"/>
<feature type="compositionally biased region" description="Low complexity" evidence="6">
    <location>
        <begin position="628"/>
        <end position="643"/>
    </location>
</feature>
<protein>
    <recommendedName>
        <fullName evidence="7">Ubiquitin-like domain-containing protein</fullName>
    </recommendedName>
</protein>
<dbReference type="Proteomes" id="UP000054266">
    <property type="component" value="Unassembled WGS sequence"/>
</dbReference>
<evidence type="ECO:0000256" key="1">
    <source>
        <dbReference type="ARBA" id="ARBA00004370"/>
    </source>
</evidence>
<sequence>MDSSAPTPPPEGQRPLEKDHVNLRVTYLVTGNPRPPHSLGNVHLDTTIAGLRAKIQSELPEHPAPTEQRLIYQGRPLLRNEATLRDVLRIEPGQEPGPLPFTIHIVIQNPQPAPQPPPPPPASLPATHQQQHQHLHADVNNPFRAAENSANRLQESLVRLQEQLEANRADLRSVQQRIALQHTHLAGAPTNAQVNVNGQPMPNILPPGFAMNLQFGLPFDAPQQMPRPPVRTPHHPRQPSNTTPASLAQHPTGVGTSARNPAQQNGPGPYPQRMTVVTETLSFQDATHRPSSAPGQPPPLPSQQRGNVPSHTSQTSASAPAPVLPAPGFNLLPSMTMPPIPVPRPFLQSHMNTLNPSTTTAWLVSSPSGPRALLFAPGHGYFSSLSPAAAQQQQAGGIPNLETRTSNTNTMPVFEPDQAANQDHQGADRAVIRADPPQPAVALAQAPQNGQENDAFAFLINRGWLFLRLYLFMFVFSEPGTWKRWLMIVLAAIVCLQPRNGPFIRLIGAARRHFDALVGPPPRPAVVQPRTDPAGQPLPAGPPNEASAQRPANVRGAVQITPEEAAARIIAGRQNGQDQQPRFWRDALYRVEQSLALFLASLIPGVGERHVRAREEQRREEDRRRAETAAAVAAAAEATATAENRNVSQEEPKANELGMQSAGEKSEVDVSGPGEQSSSTSVEARQEADAGELRNRI</sequence>
<dbReference type="Pfam" id="PF00240">
    <property type="entry name" value="ubiquitin"/>
    <property type="match status" value="1"/>
</dbReference>
<dbReference type="PANTHER" id="PTHR12943:SF27">
    <property type="entry name" value="HOMOCYSTEINE-INDUCED ENDOPLASMIC RETICULUM PROTEIN, ISOFORM A"/>
    <property type="match status" value="1"/>
</dbReference>
<evidence type="ECO:0000313" key="9">
    <source>
        <dbReference type="Proteomes" id="UP000054266"/>
    </source>
</evidence>
<evidence type="ECO:0000256" key="4">
    <source>
        <dbReference type="ARBA" id="ARBA00023136"/>
    </source>
</evidence>
<accession>A0A0D2FQL3</accession>
<dbReference type="InterPro" id="IPR000626">
    <property type="entry name" value="Ubiquitin-like_dom"/>
</dbReference>
<gene>
    <name evidence="8" type="ORF">PV04_02859</name>
</gene>
<feature type="region of interest" description="Disordered" evidence="6">
    <location>
        <begin position="108"/>
        <end position="135"/>
    </location>
</feature>
<evidence type="ECO:0000256" key="6">
    <source>
        <dbReference type="SAM" id="MobiDB-lite"/>
    </source>
</evidence>
<feature type="region of interest" description="Disordered" evidence="6">
    <location>
        <begin position="610"/>
        <end position="697"/>
    </location>
</feature>
<dbReference type="GO" id="GO:0030968">
    <property type="term" value="P:endoplasmic reticulum unfolded protein response"/>
    <property type="evidence" value="ECO:0007669"/>
    <property type="project" value="TreeGrafter"/>
</dbReference>
<dbReference type="GO" id="GO:0016020">
    <property type="term" value="C:membrane"/>
    <property type="evidence" value="ECO:0007669"/>
    <property type="project" value="UniProtKB-SubCell"/>
</dbReference>
<evidence type="ECO:0000256" key="5">
    <source>
        <dbReference type="SAM" id="Coils"/>
    </source>
</evidence>
<feature type="compositionally biased region" description="Polar residues" evidence="6">
    <location>
        <begin position="674"/>
        <end position="683"/>
    </location>
</feature>
<keyword evidence="4" id="KW-0472">Membrane</keyword>
<organism evidence="8 9">
    <name type="scientific">Phialophora macrospora</name>
    <dbReference type="NCBI Taxonomy" id="1851006"/>
    <lineage>
        <taxon>Eukaryota</taxon>
        <taxon>Fungi</taxon>
        <taxon>Dikarya</taxon>
        <taxon>Ascomycota</taxon>
        <taxon>Pezizomycotina</taxon>
        <taxon>Eurotiomycetes</taxon>
        <taxon>Chaetothyriomycetidae</taxon>
        <taxon>Chaetothyriales</taxon>
        <taxon>Herpotrichiellaceae</taxon>
        <taxon>Phialophora</taxon>
    </lineage>
</organism>
<evidence type="ECO:0000256" key="2">
    <source>
        <dbReference type="ARBA" id="ARBA00022692"/>
    </source>
</evidence>
<feature type="compositionally biased region" description="Polar residues" evidence="6">
    <location>
        <begin position="305"/>
        <end position="315"/>
    </location>
</feature>
<name>A0A0D2FQL3_9EURO</name>
<feature type="region of interest" description="Disordered" evidence="6">
    <location>
        <begin position="521"/>
        <end position="550"/>
    </location>
</feature>
<dbReference type="InterPro" id="IPR029071">
    <property type="entry name" value="Ubiquitin-like_domsf"/>
</dbReference>
<feature type="compositionally biased region" description="Polar residues" evidence="6">
    <location>
        <begin position="254"/>
        <end position="266"/>
    </location>
</feature>
<keyword evidence="2" id="KW-0812">Transmembrane</keyword>
<comment type="subcellular location">
    <subcellularLocation>
        <location evidence="1">Membrane</location>
    </subcellularLocation>
</comment>
<feature type="compositionally biased region" description="Basic and acidic residues" evidence="6">
    <location>
        <begin position="610"/>
        <end position="627"/>
    </location>
</feature>
<dbReference type="SUPFAM" id="SSF54236">
    <property type="entry name" value="Ubiquitin-like"/>
    <property type="match status" value="1"/>
</dbReference>
<feature type="compositionally biased region" description="Polar residues" evidence="6">
    <location>
        <begin position="275"/>
        <end position="285"/>
    </location>
</feature>
<dbReference type="Gene3D" id="3.10.20.90">
    <property type="entry name" value="Phosphatidylinositol 3-kinase Catalytic Subunit, Chain A, domain 1"/>
    <property type="match status" value="1"/>
</dbReference>
<evidence type="ECO:0000313" key="8">
    <source>
        <dbReference type="EMBL" id="KIW70603.1"/>
    </source>
</evidence>
<keyword evidence="3" id="KW-1133">Transmembrane helix</keyword>
<dbReference type="PANTHER" id="PTHR12943">
    <property type="entry name" value="HOMOCYSTEINE-RESPONSIVE ENDOPLASMIC RETICULUM-RESIDENT UNIQUITIN-LIKE DOMAIN HERPUD PROTEIN FAMILY MEMBER"/>
    <property type="match status" value="1"/>
</dbReference>
<dbReference type="InterPro" id="IPR039751">
    <property type="entry name" value="HERPUD1/2"/>
</dbReference>